<evidence type="ECO:0000256" key="6">
    <source>
        <dbReference type="ARBA" id="ARBA00022801"/>
    </source>
</evidence>
<dbReference type="InterPro" id="IPR013856">
    <property type="entry name" value="Peptidase_M4_domain"/>
</dbReference>
<dbReference type="Pfam" id="PF01447">
    <property type="entry name" value="Peptidase_M4"/>
    <property type="match status" value="1"/>
</dbReference>
<dbReference type="GO" id="GO:0006508">
    <property type="term" value="P:proteolysis"/>
    <property type="evidence" value="ECO:0007669"/>
    <property type="project" value="UniProtKB-KW"/>
</dbReference>
<dbReference type="InterPro" id="IPR027268">
    <property type="entry name" value="Peptidase_M4/M1_CTD_sf"/>
</dbReference>
<feature type="domain" description="PepSY" evidence="15">
    <location>
        <begin position="163"/>
        <end position="239"/>
    </location>
</feature>
<keyword evidence="10" id="KW-0865">Zymogen</keyword>
<reference evidence="17" key="1">
    <citation type="submission" date="2015-12" db="EMBL/GenBank/DDBJ databases">
        <authorList>
            <person name="Shamseldin A."/>
            <person name="Moawad H."/>
            <person name="Abd El-Rahim W.M."/>
            <person name="Sadowsky M.J."/>
        </authorList>
    </citation>
    <scope>NUCLEOTIDE SEQUENCE</scope>
    <source>
        <strain evidence="17">1398</strain>
    </source>
</reference>
<dbReference type="InterPro" id="IPR050728">
    <property type="entry name" value="Zinc_Metalloprotease_M4"/>
</dbReference>
<evidence type="ECO:0000256" key="4">
    <source>
        <dbReference type="ARBA" id="ARBA00022723"/>
    </source>
</evidence>
<sequence>MQNERMLVYYNNISFHYFQKGGFIVGLGKKLSVAVAASFMSLTISLPGVQAAENPQLKENLTNFVPKHSLVQSELPSVSDKAIKQYLKQNGKVFKGNPSERLKLIDHTTDDLGYKHFRYVPVVNGVPVKDSQVIIHVDKSNNVYAINGELNNDASAKTANSKKLSANQALDHAFKAIGKSPEAVSNGNVANKNKAELKAAATKDGKYRLAYDVTIRYIEPEPANWEVTVDAETGKVLKKQNKVEHAAATGTGTTLKGKTVSLNISSESGKYVMRDLSKPTGTQIITYDLQNRQYNLPGTLVSSTTNQFTTSSQRAAVDAHYNLGKVYDYFYQTFKRNSYDNKGGKIVSSVHYGSKYNNAAWIGDQMIYGDGDGSFFSPLSGSMDVTAHEMTHGVTQETANLNYENQPGALNESFSDVFGYFNDTEDWDIGEDITVSQPALRSLSNPTKYGQPDHYKNYRNLPNTDAGDYGGVHTNSGIPNKAAYNTITKIGVKKAEQIYYRALTVYLTPSSSFKDAKAALIQSARDLYGSQDAASVEAAWNAVGL</sequence>
<dbReference type="SUPFAM" id="SSF55486">
    <property type="entry name" value="Metalloproteases ('zincins'), catalytic domain"/>
    <property type="match status" value="1"/>
</dbReference>
<keyword evidence="6 12" id="KW-0378">Hydrolase</keyword>
<evidence type="ECO:0000313" key="17">
    <source>
        <dbReference type="EMBL" id="ANG83697.1"/>
    </source>
</evidence>
<dbReference type="PRINTS" id="PR00730">
    <property type="entry name" value="THERMOLYSIN"/>
</dbReference>
<evidence type="ECO:0000256" key="8">
    <source>
        <dbReference type="ARBA" id="ARBA00022837"/>
    </source>
</evidence>
<accession>A0A173FE45</accession>
<dbReference type="GO" id="GO:0005576">
    <property type="term" value="C:extracellular region"/>
    <property type="evidence" value="ECO:0007669"/>
    <property type="project" value="UniProtKB-SubCell"/>
</dbReference>
<dbReference type="Gene3D" id="3.10.450.40">
    <property type="match status" value="1"/>
</dbReference>
<feature type="domain" description="Peptidase M4" evidence="13">
    <location>
        <begin position="249"/>
        <end position="396"/>
    </location>
</feature>
<evidence type="ECO:0000259" key="16">
    <source>
        <dbReference type="Pfam" id="PF07504"/>
    </source>
</evidence>
<dbReference type="InterPro" id="IPR025711">
    <property type="entry name" value="PepSY"/>
</dbReference>
<keyword evidence="8" id="KW-0106">Calcium</keyword>
<dbReference type="Gene3D" id="3.10.450.490">
    <property type="match status" value="1"/>
</dbReference>
<evidence type="ECO:0000259" key="13">
    <source>
        <dbReference type="Pfam" id="PF01447"/>
    </source>
</evidence>
<dbReference type="GO" id="GO:0046872">
    <property type="term" value="F:metal ion binding"/>
    <property type="evidence" value="ECO:0007669"/>
    <property type="project" value="UniProtKB-UniRule"/>
</dbReference>
<feature type="domain" description="Peptidase M4 C-terminal" evidence="14">
    <location>
        <begin position="399"/>
        <end position="544"/>
    </location>
</feature>
<comment type="subcellular location">
    <subcellularLocation>
        <location evidence="12">Secreted</location>
    </subcellularLocation>
</comment>
<dbReference type="GO" id="GO:0004222">
    <property type="term" value="F:metalloendopeptidase activity"/>
    <property type="evidence" value="ECO:0007669"/>
    <property type="project" value="UniProtKB-UniRule"/>
</dbReference>
<dbReference type="PANTHER" id="PTHR33794">
    <property type="entry name" value="BACILLOLYSIN"/>
    <property type="match status" value="1"/>
</dbReference>
<dbReference type="InterPro" id="IPR023612">
    <property type="entry name" value="Peptidase_M4"/>
</dbReference>
<dbReference type="Pfam" id="PF07504">
    <property type="entry name" value="FTP"/>
    <property type="match status" value="1"/>
</dbReference>
<comment type="similarity">
    <text evidence="2 12">Belongs to the peptidase M4 family.</text>
</comment>
<evidence type="ECO:0000259" key="15">
    <source>
        <dbReference type="Pfam" id="PF03413"/>
    </source>
</evidence>
<dbReference type="SMR" id="A0A173FE45"/>
<dbReference type="EC" id="3.4.24.-" evidence="12"/>
<comment type="function">
    <text evidence="12">Extracellular zinc metalloprotease.</text>
</comment>
<protein>
    <recommendedName>
        <fullName evidence="12">Neutral metalloproteinase</fullName>
        <ecNumber evidence="12">3.4.24.-</ecNumber>
    </recommendedName>
</protein>
<dbReference type="AlphaFoldDB" id="A0A173FE45"/>
<evidence type="ECO:0000256" key="11">
    <source>
        <dbReference type="PIRSR" id="PIRSR623612-1"/>
    </source>
</evidence>
<keyword evidence="9 12" id="KW-0482">Metalloprotease</keyword>
<keyword evidence="4" id="KW-0479">Metal-binding</keyword>
<dbReference type="PANTHER" id="PTHR33794:SF1">
    <property type="entry name" value="BACILLOLYSIN"/>
    <property type="match status" value="1"/>
</dbReference>
<dbReference type="Gene3D" id="3.10.170.10">
    <property type="match status" value="1"/>
</dbReference>
<keyword evidence="12" id="KW-0964">Secreted</keyword>
<evidence type="ECO:0000256" key="12">
    <source>
        <dbReference type="RuleBase" id="RU366073"/>
    </source>
</evidence>
<dbReference type="EMBL" id="KU312310">
    <property type="protein sequence ID" value="ANG83697.1"/>
    <property type="molecule type" value="Genomic_DNA"/>
</dbReference>
<evidence type="ECO:0000256" key="2">
    <source>
        <dbReference type="ARBA" id="ARBA00009388"/>
    </source>
</evidence>
<evidence type="ECO:0000256" key="3">
    <source>
        <dbReference type="ARBA" id="ARBA00022670"/>
    </source>
</evidence>
<feature type="active site" evidence="11">
    <location>
        <position position="389"/>
    </location>
</feature>
<evidence type="ECO:0000256" key="10">
    <source>
        <dbReference type="ARBA" id="ARBA00023145"/>
    </source>
</evidence>
<name>A0A173FE45_BACAM</name>
<evidence type="ECO:0000256" key="9">
    <source>
        <dbReference type="ARBA" id="ARBA00023049"/>
    </source>
</evidence>
<dbReference type="InterPro" id="IPR011096">
    <property type="entry name" value="FTP_domain"/>
</dbReference>
<comment type="cofactor">
    <cofactor evidence="1 12">
        <name>Zn(2+)</name>
        <dbReference type="ChEBI" id="CHEBI:29105"/>
    </cofactor>
</comment>
<keyword evidence="5" id="KW-0732">Signal</keyword>
<keyword evidence="7 12" id="KW-0862">Zinc</keyword>
<keyword evidence="3 12" id="KW-0645">Protease</keyword>
<organism evidence="17">
    <name type="scientific">Bacillus amyloliquefaciens</name>
    <name type="common">Bacillus velezensis</name>
    <dbReference type="NCBI Taxonomy" id="1390"/>
    <lineage>
        <taxon>Bacteria</taxon>
        <taxon>Bacillati</taxon>
        <taxon>Bacillota</taxon>
        <taxon>Bacilli</taxon>
        <taxon>Bacillales</taxon>
        <taxon>Bacillaceae</taxon>
        <taxon>Bacillus</taxon>
        <taxon>Bacillus amyloliquefaciens group</taxon>
    </lineage>
</organism>
<proteinExistence type="inferred from homology"/>
<evidence type="ECO:0000259" key="14">
    <source>
        <dbReference type="Pfam" id="PF02868"/>
    </source>
</evidence>
<feature type="domain" description="FTP" evidence="16">
    <location>
        <begin position="102"/>
        <end position="150"/>
    </location>
</feature>
<evidence type="ECO:0000256" key="5">
    <source>
        <dbReference type="ARBA" id="ARBA00022729"/>
    </source>
</evidence>
<evidence type="ECO:0000256" key="7">
    <source>
        <dbReference type="ARBA" id="ARBA00022833"/>
    </source>
</evidence>
<feature type="active site" description="Proton donor" evidence="11">
    <location>
        <position position="473"/>
    </location>
</feature>
<evidence type="ECO:0000256" key="1">
    <source>
        <dbReference type="ARBA" id="ARBA00001947"/>
    </source>
</evidence>
<dbReference type="Gene3D" id="1.10.390.10">
    <property type="entry name" value="Neutral Protease Domain 2"/>
    <property type="match status" value="1"/>
</dbReference>
<dbReference type="InterPro" id="IPR001570">
    <property type="entry name" value="Peptidase_M4_C_domain"/>
</dbReference>
<dbReference type="CDD" id="cd09597">
    <property type="entry name" value="M4_TLP"/>
    <property type="match status" value="1"/>
</dbReference>
<dbReference type="Pfam" id="PF03413">
    <property type="entry name" value="PepSY"/>
    <property type="match status" value="1"/>
</dbReference>
<dbReference type="Pfam" id="PF02868">
    <property type="entry name" value="Peptidase_M4_C"/>
    <property type="match status" value="1"/>
</dbReference>